<dbReference type="InterPro" id="IPR002740">
    <property type="entry name" value="EVE_domain"/>
</dbReference>
<evidence type="ECO:0000313" key="3">
    <source>
        <dbReference type="Proteomes" id="UP000767334"/>
    </source>
</evidence>
<dbReference type="InterPro" id="IPR015947">
    <property type="entry name" value="PUA-like_sf"/>
</dbReference>
<organism evidence="2 3">
    <name type="scientific">Clostridium saudiense</name>
    <dbReference type="NCBI Taxonomy" id="1414720"/>
    <lineage>
        <taxon>Bacteria</taxon>
        <taxon>Bacillati</taxon>
        <taxon>Bacillota</taxon>
        <taxon>Clostridia</taxon>
        <taxon>Eubacteriales</taxon>
        <taxon>Clostridiaceae</taxon>
        <taxon>Clostridium</taxon>
    </lineage>
</organism>
<comment type="caution">
    <text evidence="2">The sequence shown here is derived from an EMBL/GenBank/DDBJ whole genome shotgun (WGS) entry which is preliminary data.</text>
</comment>
<reference evidence="2 3" key="1">
    <citation type="journal article" date="2021" name="Sci. Rep.">
        <title>The distribution of antibiotic resistance genes in chicken gut microbiota commensals.</title>
        <authorList>
            <person name="Juricova H."/>
            <person name="Matiasovicova J."/>
            <person name="Kubasova T."/>
            <person name="Cejkova D."/>
            <person name="Rychlik I."/>
        </authorList>
    </citation>
    <scope>NUCLEOTIDE SEQUENCE [LARGE SCALE GENOMIC DNA]</scope>
    <source>
        <strain evidence="2 3">An435</strain>
    </source>
</reference>
<gene>
    <name evidence="2" type="ORF">H6A19_08245</name>
</gene>
<dbReference type="EMBL" id="JACJLL010000042">
    <property type="protein sequence ID" value="MBM6819325.1"/>
    <property type="molecule type" value="Genomic_DNA"/>
</dbReference>
<dbReference type="Pfam" id="PF01878">
    <property type="entry name" value="EVE"/>
    <property type="match status" value="1"/>
</dbReference>
<dbReference type="SUPFAM" id="SSF88697">
    <property type="entry name" value="PUA domain-like"/>
    <property type="match status" value="1"/>
</dbReference>
<dbReference type="Proteomes" id="UP000767334">
    <property type="component" value="Unassembled WGS sequence"/>
</dbReference>
<sequence>MKTWIFQGNQKIFDINEYVTKNEIVTWILKIKKFQEEISIGDRVFIWRTEGIEYPGGIIALTEVKSKPYYS</sequence>
<feature type="domain" description="EVE" evidence="1">
    <location>
        <begin position="3"/>
        <end position="70"/>
    </location>
</feature>
<name>A0ABS2FFJ8_9CLOT</name>
<keyword evidence="3" id="KW-1185">Reference proteome</keyword>
<evidence type="ECO:0000313" key="2">
    <source>
        <dbReference type="EMBL" id="MBM6819325.1"/>
    </source>
</evidence>
<dbReference type="RefSeq" id="WP_204572234.1">
    <property type="nucleotide sequence ID" value="NZ_JACJLL010000042.1"/>
</dbReference>
<protein>
    <submittedName>
        <fullName evidence="2">EVE domain-containing protein</fullName>
    </submittedName>
</protein>
<accession>A0ABS2FFJ8</accession>
<evidence type="ECO:0000259" key="1">
    <source>
        <dbReference type="Pfam" id="PF01878"/>
    </source>
</evidence>
<proteinExistence type="predicted"/>